<evidence type="ECO:0000313" key="1">
    <source>
        <dbReference type="EMBL" id="AJC74393.1"/>
    </source>
</evidence>
<dbReference type="InterPro" id="IPR006699">
    <property type="entry name" value="GlpP"/>
</dbReference>
<keyword evidence="2" id="KW-1185">Reference proteome</keyword>
<evidence type="ECO:0000313" key="2">
    <source>
        <dbReference type="Proteomes" id="UP000077469"/>
    </source>
</evidence>
<dbReference type="InterPro" id="IPR013785">
    <property type="entry name" value="Aldolase_TIM"/>
</dbReference>
<dbReference type="Gene3D" id="3.20.20.70">
    <property type="entry name" value="Aldolase class I"/>
    <property type="match status" value="1"/>
</dbReference>
<dbReference type="Pfam" id="PF04309">
    <property type="entry name" value="G3P_antiterm"/>
    <property type="match status" value="1"/>
</dbReference>
<protein>
    <submittedName>
        <fullName evidence="1">Glycerol uptake operon antiterminator</fullName>
    </submittedName>
</protein>
<dbReference type="GO" id="GO:0006071">
    <property type="term" value="P:glycerol metabolic process"/>
    <property type="evidence" value="ECO:0007669"/>
    <property type="project" value="InterPro"/>
</dbReference>
<sequence>MEKSSGTSERVDENVRDEKYFAHPVVPALRSEEQLQKAAESMATSVFLLYGDLMSLKNVVKYLHDHGKRVFVHLDLIKGLGKDESAVEYLKTQILADGMITTKGNLITVAKKVGLVPIQRIFLLDSQSLTTGIAQIKSHRPDYIEVLPGLIPDLIQQIVQETGISVITGGLIKTVQQAMEALKKGAMAVSTSEESLWNLKLS</sequence>
<dbReference type="PaxDb" id="1123384-AJ81_09630"/>
<dbReference type="KEGG" id="phy:AJ81_09630"/>
<dbReference type="GO" id="GO:0006355">
    <property type="term" value="P:regulation of DNA-templated transcription"/>
    <property type="evidence" value="ECO:0007669"/>
    <property type="project" value="InterPro"/>
</dbReference>
<gene>
    <name evidence="1" type="ORF">AJ81_09630</name>
</gene>
<dbReference type="PANTHER" id="PTHR35787:SF1">
    <property type="entry name" value="GLYCEROL UPTAKE OPERON ANTITERMINATOR REGULATORY PROTEIN"/>
    <property type="match status" value="1"/>
</dbReference>
<dbReference type="PATRIC" id="fig|1123384.7.peg.1938"/>
<dbReference type="PIRSF" id="PIRSF016897">
    <property type="entry name" value="GlpP"/>
    <property type="match status" value="1"/>
</dbReference>
<dbReference type="Proteomes" id="UP000077469">
    <property type="component" value="Chromosome"/>
</dbReference>
<accession>A0A0X1KT47</accession>
<reference evidence="1 2" key="1">
    <citation type="submission" date="2014-01" db="EMBL/GenBank/DDBJ databases">
        <title>Genome sequencing of Thermotog hypogea.</title>
        <authorList>
            <person name="Zhang X."/>
            <person name="Alvare G."/>
            <person name="Fristensky B."/>
            <person name="Chen L."/>
            <person name="Suen T."/>
            <person name="Chen Q."/>
            <person name="Ma K."/>
        </authorList>
    </citation>
    <scope>NUCLEOTIDE SEQUENCE [LARGE SCALE GENOMIC DNA]</scope>
    <source>
        <strain evidence="1 2">DSM 11164</strain>
    </source>
</reference>
<name>A0A0X1KT47_9THEM</name>
<dbReference type="AlphaFoldDB" id="A0A0X1KT47"/>
<dbReference type="PANTHER" id="PTHR35787">
    <property type="entry name" value="GLYCEROL UPTAKE OPERON ANTITERMINATOR REGULATORY PROTEIN"/>
    <property type="match status" value="1"/>
</dbReference>
<dbReference type="STRING" id="1123384.AJ81_09630"/>
<dbReference type="EMBL" id="CP007141">
    <property type="protein sequence ID" value="AJC74393.1"/>
    <property type="molecule type" value="Genomic_DNA"/>
</dbReference>
<dbReference type="SUPFAM" id="SSF110391">
    <property type="entry name" value="GlpP-like"/>
    <property type="match status" value="1"/>
</dbReference>
<proteinExistence type="predicted"/>
<organism evidence="1 2">
    <name type="scientific">Pseudothermotoga hypogea DSM 11164 = NBRC 106472</name>
    <dbReference type="NCBI Taxonomy" id="1123384"/>
    <lineage>
        <taxon>Bacteria</taxon>
        <taxon>Thermotogati</taxon>
        <taxon>Thermotogota</taxon>
        <taxon>Thermotogae</taxon>
        <taxon>Thermotogales</taxon>
        <taxon>Thermotogaceae</taxon>
        <taxon>Pseudothermotoga</taxon>
    </lineage>
</organism>